<dbReference type="GO" id="GO:0020037">
    <property type="term" value="F:heme binding"/>
    <property type="evidence" value="ECO:0007669"/>
    <property type="project" value="InterPro"/>
</dbReference>
<dbReference type="InterPro" id="IPR050364">
    <property type="entry name" value="Cytochrome_P450_fung"/>
</dbReference>
<dbReference type="Gene3D" id="1.10.630.10">
    <property type="entry name" value="Cytochrome P450"/>
    <property type="match status" value="1"/>
</dbReference>
<dbReference type="SUPFAM" id="SSF48264">
    <property type="entry name" value="Cytochrome P450"/>
    <property type="match status" value="1"/>
</dbReference>
<proteinExistence type="inferred from homology"/>
<feature type="transmembrane region" description="Helical" evidence="11">
    <location>
        <begin position="294"/>
        <end position="317"/>
    </location>
</feature>
<feature type="binding site" description="axial binding residue" evidence="9">
    <location>
        <position position="438"/>
    </location>
    <ligand>
        <name>heme</name>
        <dbReference type="ChEBI" id="CHEBI:30413"/>
    </ligand>
    <ligandPart>
        <name>Fe</name>
        <dbReference type="ChEBI" id="CHEBI:18248"/>
    </ligandPart>
</feature>
<dbReference type="PRINTS" id="PR00385">
    <property type="entry name" value="P450"/>
</dbReference>
<comment type="cofactor">
    <cofactor evidence="1 9">
        <name>heme</name>
        <dbReference type="ChEBI" id="CHEBI:30413"/>
    </cofactor>
</comment>
<dbReference type="InterPro" id="IPR002401">
    <property type="entry name" value="Cyt_P450_E_grp-I"/>
</dbReference>
<dbReference type="EMBL" id="KQ086128">
    <property type="protein sequence ID" value="KLO07637.1"/>
    <property type="molecule type" value="Genomic_DNA"/>
</dbReference>
<dbReference type="PANTHER" id="PTHR46300">
    <property type="entry name" value="P450, PUTATIVE (EUROFUNG)-RELATED-RELATED"/>
    <property type="match status" value="1"/>
</dbReference>
<dbReference type="CDD" id="cd11065">
    <property type="entry name" value="CYP64-like"/>
    <property type="match status" value="1"/>
</dbReference>
<dbReference type="InterPro" id="IPR017972">
    <property type="entry name" value="Cyt_P450_CS"/>
</dbReference>
<keyword evidence="8 10" id="KW-0503">Monooxygenase</keyword>
<dbReference type="Pfam" id="PF00067">
    <property type="entry name" value="p450"/>
    <property type="match status" value="1"/>
</dbReference>
<keyword evidence="13" id="KW-1185">Reference proteome</keyword>
<evidence type="ECO:0000256" key="3">
    <source>
        <dbReference type="ARBA" id="ARBA00010617"/>
    </source>
</evidence>
<dbReference type="Proteomes" id="UP000053477">
    <property type="component" value="Unassembled WGS sequence"/>
</dbReference>
<evidence type="ECO:0000256" key="10">
    <source>
        <dbReference type="RuleBase" id="RU000461"/>
    </source>
</evidence>
<keyword evidence="5 9" id="KW-0479">Metal-binding</keyword>
<feature type="transmembrane region" description="Helical" evidence="11">
    <location>
        <begin position="6"/>
        <end position="24"/>
    </location>
</feature>
<sequence>MSESQILADWIVLLVVIWWLRSIFQRDKHPPGPNGYPIIGNLFDLSAREWWKNTLKWRSEYGDVVFLRSFGQPMIVVNSYDAAIDLFEKRFGTYSDRPTSVMLNELQHWDWMLSGLPYGEQLRKLRTPVLKFFEPSNIQQYEDIQMDEIQKLLRSLLRDPECFRQHFKTSMASSIMRISYGHEIGSFEDPFISLANRASEHIDTALQQGTFIVDVVPWLKYLPKWFPGAGFQVIVERGAKLSRDMRYIPYFFARDKALCGSRSRSFLSEQLDERTKFGGKLTEDDDASMSAMTAICYIAGTSTSVTALMFFILAMTLHQEAQKRAQDEIDRVVGDSRLPELSDRSQLPYCFSLLKEVHRCYPVLPLGVAHASKKADTYNDYFIPAKSVVIPNIWAMLMDPQEYPNPDVFRPERFLPGANEHIPRDPTKVAFGFGRRVCPGKPLAENNLFLAATQILAVFNISKVKKADGTVIEPDVKINSDGIVRQVDSFRCAIEPRSTGAAELETTGFRIERDFPVEEGHSNMKKNVFSI</sequence>
<dbReference type="STRING" id="27342.A0A0H2R8F6"/>
<dbReference type="GO" id="GO:0016705">
    <property type="term" value="F:oxidoreductase activity, acting on paired donors, with incorporation or reduction of molecular oxygen"/>
    <property type="evidence" value="ECO:0007669"/>
    <property type="project" value="InterPro"/>
</dbReference>
<dbReference type="InParanoid" id="A0A0H2R8F6"/>
<dbReference type="InterPro" id="IPR036396">
    <property type="entry name" value="Cyt_P450_sf"/>
</dbReference>
<comment type="similarity">
    <text evidence="3 10">Belongs to the cytochrome P450 family.</text>
</comment>
<reference evidence="12 13" key="1">
    <citation type="submission" date="2015-04" db="EMBL/GenBank/DDBJ databases">
        <title>Complete genome sequence of Schizopora paradoxa KUC8140, a cosmopolitan wood degrader in East Asia.</title>
        <authorList>
            <consortium name="DOE Joint Genome Institute"/>
            <person name="Min B."/>
            <person name="Park H."/>
            <person name="Jang Y."/>
            <person name="Kim J.-J."/>
            <person name="Kim K.H."/>
            <person name="Pangilinan J."/>
            <person name="Lipzen A."/>
            <person name="Riley R."/>
            <person name="Grigoriev I.V."/>
            <person name="Spatafora J.W."/>
            <person name="Choi I.-G."/>
        </authorList>
    </citation>
    <scope>NUCLEOTIDE SEQUENCE [LARGE SCALE GENOMIC DNA]</scope>
    <source>
        <strain evidence="12 13">KUC8140</strain>
    </source>
</reference>
<accession>A0A0H2R8F6</accession>
<evidence type="ECO:0000313" key="13">
    <source>
        <dbReference type="Proteomes" id="UP000053477"/>
    </source>
</evidence>
<name>A0A0H2R8F6_9AGAM</name>
<evidence type="ECO:0000256" key="6">
    <source>
        <dbReference type="ARBA" id="ARBA00023002"/>
    </source>
</evidence>
<keyword evidence="7 9" id="KW-0408">Iron</keyword>
<dbReference type="OrthoDB" id="1055148at2759"/>
<evidence type="ECO:0000256" key="9">
    <source>
        <dbReference type="PIRSR" id="PIRSR602401-1"/>
    </source>
</evidence>
<dbReference type="PROSITE" id="PS00086">
    <property type="entry name" value="CYTOCHROME_P450"/>
    <property type="match status" value="1"/>
</dbReference>
<keyword evidence="4 9" id="KW-0349">Heme</keyword>
<evidence type="ECO:0000256" key="8">
    <source>
        <dbReference type="ARBA" id="ARBA00023033"/>
    </source>
</evidence>
<evidence type="ECO:0000256" key="2">
    <source>
        <dbReference type="ARBA" id="ARBA00005179"/>
    </source>
</evidence>
<evidence type="ECO:0000256" key="4">
    <source>
        <dbReference type="ARBA" id="ARBA00022617"/>
    </source>
</evidence>
<keyword evidence="6 10" id="KW-0560">Oxidoreductase</keyword>
<dbReference type="InterPro" id="IPR001128">
    <property type="entry name" value="Cyt_P450"/>
</dbReference>
<keyword evidence="11" id="KW-1133">Transmembrane helix</keyword>
<keyword evidence="11" id="KW-0812">Transmembrane</keyword>
<organism evidence="12 13">
    <name type="scientific">Schizopora paradoxa</name>
    <dbReference type="NCBI Taxonomy" id="27342"/>
    <lineage>
        <taxon>Eukaryota</taxon>
        <taxon>Fungi</taxon>
        <taxon>Dikarya</taxon>
        <taxon>Basidiomycota</taxon>
        <taxon>Agaricomycotina</taxon>
        <taxon>Agaricomycetes</taxon>
        <taxon>Hymenochaetales</taxon>
        <taxon>Schizoporaceae</taxon>
        <taxon>Schizopora</taxon>
    </lineage>
</organism>
<protein>
    <submittedName>
        <fullName evidence="12">Cytochrome P450</fullName>
    </submittedName>
</protein>
<keyword evidence="11" id="KW-0472">Membrane</keyword>
<dbReference type="PRINTS" id="PR00463">
    <property type="entry name" value="EP450I"/>
</dbReference>
<evidence type="ECO:0000256" key="7">
    <source>
        <dbReference type="ARBA" id="ARBA00023004"/>
    </source>
</evidence>
<dbReference type="PANTHER" id="PTHR46300:SF7">
    <property type="entry name" value="P450, PUTATIVE (EUROFUNG)-RELATED"/>
    <property type="match status" value="1"/>
</dbReference>
<evidence type="ECO:0000256" key="5">
    <source>
        <dbReference type="ARBA" id="ARBA00022723"/>
    </source>
</evidence>
<comment type="pathway">
    <text evidence="2">Secondary metabolite biosynthesis.</text>
</comment>
<evidence type="ECO:0000256" key="1">
    <source>
        <dbReference type="ARBA" id="ARBA00001971"/>
    </source>
</evidence>
<evidence type="ECO:0000256" key="11">
    <source>
        <dbReference type="SAM" id="Phobius"/>
    </source>
</evidence>
<evidence type="ECO:0000313" key="12">
    <source>
        <dbReference type="EMBL" id="KLO07637.1"/>
    </source>
</evidence>
<dbReference type="GO" id="GO:0005506">
    <property type="term" value="F:iron ion binding"/>
    <property type="evidence" value="ECO:0007669"/>
    <property type="project" value="InterPro"/>
</dbReference>
<gene>
    <name evidence="12" type="ORF">SCHPADRAFT_945113</name>
</gene>
<dbReference type="AlphaFoldDB" id="A0A0H2R8F6"/>
<dbReference type="GO" id="GO:0004497">
    <property type="term" value="F:monooxygenase activity"/>
    <property type="evidence" value="ECO:0007669"/>
    <property type="project" value="UniProtKB-KW"/>
</dbReference>